<gene>
    <name evidence="3" type="ORF">J2Z56_000448</name>
    <name evidence="4" type="ORF">J2Z57_001498</name>
</gene>
<dbReference type="EMBL" id="JAUSUU010000004">
    <property type="protein sequence ID" value="MDQ0335052.1"/>
    <property type="molecule type" value="Genomic_DNA"/>
</dbReference>
<dbReference type="Proteomes" id="UP001231587">
    <property type="component" value="Unassembled WGS sequence"/>
</dbReference>
<keyword evidence="2" id="KW-0812">Transmembrane</keyword>
<keyword evidence="6" id="KW-1185">Reference proteome</keyword>
<evidence type="ECO:0000313" key="3">
    <source>
        <dbReference type="EMBL" id="MBP1838552.1"/>
    </source>
</evidence>
<evidence type="ECO:0000256" key="2">
    <source>
        <dbReference type="SAM" id="Phobius"/>
    </source>
</evidence>
<feature type="transmembrane region" description="Helical" evidence="2">
    <location>
        <begin position="46"/>
        <end position="66"/>
    </location>
</feature>
<protein>
    <recommendedName>
        <fullName evidence="7">Outer membrane protein beta-barrel domain-containing protein</fullName>
    </recommendedName>
</protein>
<accession>A0A9X0YHD3</accession>
<reference evidence="3" key="1">
    <citation type="submission" date="2021-03" db="EMBL/GenBank/DDBJ databases">
        <title>Genomic Encyclopedia of Type Strains, Phase IV (KMG-IV): sequencing the most valuable type-strain genomes for metagenomic binning, comparative biology and taxonomic classification.</title>
        <authorList>
            <person name="Goeker M."/>
        </authorList>
    </citation>
    <scope>NUCLEOTIDE SEQUENCE</scope>
    <source>
        <strain evidence="3">DSM 15523</strain>
        <strain evidence="4 6">DSM 16476</strain>
    </source>
</reference>
<dbReference type="OrthoDB" id="1113942at2"/>
<name>A0A9X0YHD3_9FLAO</name>
<keyword evidence="2" id="KW-1133">Transmembrane helix</keyword>
<feature type="compositionally biased region" description="Polar residues" evidence="1">
    <location>
        <begin position="77"/>
        <end position="102"/>
    </location>
</feature>
<dbReference type="AlphaFoldDB" id="A0A9X0YHD3"/>
<evidence type="ECO:0000313" key="5">
    <source>
        <dbReference type="Proteomes" id="UP001138672"/>
    </source>
</evidence>
<feature type="compositionally biased region" description="Polar residues" evidence="1">
    <location>
        <begin position="193"/>
        <end position="209"/>
    </location>
</feature>
<dbReference type="Proteomes" id="UP001138672">
    <property type="component" value="Unassembled WGS sequence"/>
</dbReference>
<evidence type="ECO:0000256" key="1">
    <source>
        <dbReference type="SAM" id="MobiDB-lite"/>
    </source>
</evidence>
<dbReference type="EMBL" id="JAGGJQ010000001">
    <property type="protein sequence ID" value="MBP1838552.1"/>
    <property type="molecule type" value="Genomic_DNA"/>
</dbReference>
<proteinExistence type="predicted"/>
<feature type="compositionally biased region" description="Polar residues" evidence="1">
    <location>
        <begin position="125"/>
        <end position="149"/>
    </location>
</feature>
<feature type="region of interest" description="Disordered" evidence="1">
    <location>
        <begin position="188"/>
        <end position="209"/>
    </location>
</feature>
<evidence type="ECO:0008006" key="7">
    <source>
        <dbReference type="Google" id="ProtNLM"/>
    </source>
</evidence>
<comment type="caution">
    <text evidence="3">The sequence shown here is derived from an EMBL/GenBank/DDBJ whole genome shotgun (WGS) entry which is preliminary data.</text>
</comment>
<evidence type="ECO:0000313" key="6">
    <source>
        <dbReference type="Proteomes" id="UP001231587"/>
    </source>
</evidence>
<dbReference type="RefSeq" id="WP_057782563.1">
    <property type="nucleotide sequence ID" value="NZ_JAGGJQ010000001.1"/>
</dbReference>
<feature type="compositionally biased region" description="Basic and acidic residues" evidence="1">
    <location>
        <begin position="106"/>
        <end position="123"/>
    </location>
</feature>
<keyword evidence="2" id="KW-0472">Membrane</keyword>
<sequence length="473" mass="52472">MSDKKHIDRLFQEQLKNLDKAPDPKVWSAIEAQLKEDKKRKRIIPIWWYGTGAAALLLLFLTLNFFNSSSTNPTLPFSPNSKTVNSPKSTITPPETESTAVSITDIDTRSDTVKTQKKTDKHSGLVNNTEPHYNTTKKSESQNINSKIATSKPDKSAIKTYKTKQNHNTLEHIDSNKNQNPAIVENTKEDSTVDSQNTKQSSNPLLDKTNTLDSLSIEEAIANTKTTPKTNETSKKWDIKPNVAPVYYNSLGSGSHLDAQLVNNSTSGQINASYGVGVGYAVNDKLKIRSGVNNLNLSFNINDVATYQNASTISTNSVQGLENLSTSSGAENISFYSNSSLYTQDASVFNTSNSSSEINQNISYFEVPLELEYHVINKRLGVSLIGGFSTFILEDNRVYSEGNSNRIYIGEATNINTFSFSTNFGIGLDYNLTKRLNFNLEPTFKYQLNAFSNTSGSFKPYIIGIYTGFNYQF</sequence>
<feature type="region of interest" description="Disordered" evidence="1">
    <location>
        <begin position="72"/>
        <end position="158"/>
    </location>
</feature>
<evidence type="ECO:0000313" key="4">
    <source>
        <dbReference type="EMBL" id="MDQ0335052.1"/>
    </source>
</evidence>
<organism evidence="3 5">
    <name type="scientific">Formosa algae</name>
    <dbReference type="NCBI Taxonomy" id="225843"/>
    <lineage>
        <taxon>Bacteria</taxon>
        <taxon>Pseudomonadati</taxon>
        <taxon>Bacteroidota</taxon>
        <taxon>Flavobacteriia</taxon>
        <taxon>Flavobacteriales</taxon>
        <taxon>Flavobacteriaceae</taxon>
        <taxon>Formosa</taxon>
    </lineage>
</organism>